<evidence type="ECO:0000313" key="6">
    <source>
        <dbReference type="Proteomes" id="UP001320715"/>
    </source>
</evidence>
<comment type="caution">
    <text evidence="5">The sequence shown here is derived from an EMBL/GenBank/DDBJ whole genome shotgun (WGS) entry which is preliminary data.</text>
</comment>
<dbReference type="SMART" id="SM00342">
    <property type="entry name" value="HTH_ARAC"/>
    <property type="match status" value="1"/>
</dbReference>
<dbReference type="PROSITE" id="PS01124">
    <property type="entry name" value="HTH_ARAC_FAMILY_2"/>
    <property type="match status" value="1"/>
</dbReference>
<dbReference type="SUPFAM" id="SSF46689">
    <property type="entry name" value="Homeodomain-like"/>
    <property type="match status" value="2"/>
</dbReference>
<dbReference type="Pfam" id="PF01965">
    <property type="entry name" value="DJ-1_PfpI"/>
    <property type="match status" value="1"/>
</dbReference>
<dbReference type="InterPro" id="IPR052158">
    <property type="entry name" value="INH-QAR"/>
</dbReference>
<evidence type="ECO:0000256" key="3">
    <source>
        <dbReference type="ARBA" id="ARBA00023163"/>
    </source>
</evidence>
<keyword evidence="3" id="KW-0804">Transcription</keyword>
<evidence type="ECO:0000313" key="5">
    <source>
        <dbReference type="EMBL" id="MCO6407608.1"/>
    </source>
</evidence>
<dbReference type="SUPFAM" id="SSF52317">
    <property type="entry name" value="Class I glutamine amidotransferase-like"/>
    <property type="match status" value="1"/>
</dbReference>
<dbReference type="EMBL" id="JAAAML010000001">
    <property type="protein sequence ID" value="MCO6407608.1"/>
    <property type="molecule type" value="Genomic_DNA"/>
</dbReference>
<keyword evidence="6" id="KW-1185">Reference proteome</keyword>
<dbReference type="InterPro" id="IPR029062">
    <property type="entry name" value="Class_I_gatase-like"/>
</dbReference>
<evidence type="ECO:0000256" key="2">
    <source>
        <dbReference type="ARBA" id="ARBA00023125"/>
    </source>
</evidence>
<gene>
    <name evidence="5" type="ORF">GTW23_05420</name>
</gene>
<keyword evidence="2" id="KW-0238">DNA-binding</keyword>
<protein>
    <submittedName>
        <fullName evidence="5">Helix-turn-helix domain-containing protein</fullName>
    </submittedName>
</protein>
<dbReference type="PANTHER" id="PTHR43130:SF11">
    <property type="entry name" value="TRANSCRIPTIONAL REGULATORY PROTEIN"/>
    <property type="match status" value="1"/>
</dbReference>
<dbReference type="Gene3D" id="1.10.10.60">
    <property type="entry name" value="Homeodomain-like"/>
    <property type="match status" value="1"/>
</dbReference>
<dbReference type="RefSeq" id="WP_252914929.1">
    <property type="nucleotide sequence ID" value="NZ_JAAAML010000001.1"/>
</dbReference>
<dbReference type="Proteomes" id="UP001320715">
    <property type="component" value="Unassembled WGS sequence"/>
</dbReference>
<reference evidence="5 6" key="1">
    <citation type="submission" date="2020-01" db="EMBL/GenBank/DDBJ databases">
        <title>Genomes of bacteria type strains.</title>
        <authorList>
            <person name="Chen J."/>
            <person name="Zhu S."/>
            <person name="Yang J."/>
        </authorList>
    </citation>
    <scope>NUCLEOTIDE SEQUENCE [LARGE SCALE GENOMIC DNA]</scope>
    <source>
        <strain evidence="5 6">DSM 16655</strain>
    </source>
</reference>
<dbReference type="Pfam" id="PF12833">
    <property type="entry name" value="HTH_18"/>
    <property type="match status" value="1"/>
</dbReference>
<evidence type="ECO:0000256" key="1">
    <source>
        <dbReference type="ARBA" id="ARBA00023015"/>
    </source>
</evidence>
<dbReference type="InterPro" id="IPR018060">
    <property type="entry name" value="HTH_AraC"/>
</dbReference>
<feature type="domain" description="HTH araC/xylS-type" evidence="4">
    <location>
        <begin position="206"/>
        <end position="304"/>
    </location>
</feature>
<name>A0ABT1CNC0_9HYPH</name>
<keyword evidence="1" id="KW-0805">Transcription regulation</keyword>
<organism evidence="5 6">
    <name type="scientific">Hoeflea alexandrii</name>
    <dbReference type="NCBI Taxonomy" id="288436"/>
    <lineage>
        <taxon>Bacteria</taxon>
        <taxon>Pseudomonadati</taxon>
        <taxon>Pseudomonadota</taxon>
        <taxon>Alphaproteobacteria</taxon>
        <taxon>Hyphomicrobiales</taxon>
        <taxon>Rhizobiaceae</taxon>
        <taxon>Hoeflea</taxon>
    </lineage>
</organism>
<sequence length="312" mass="34601">MTLPGKSLAIVAYQGVQEAAVLGLADLLDAANLISRRRNGVVVDVHTIRPNEWTQTAAPYDAIILPPNRSGARGAEDVELHAWIRQQHRAGTLTASVCAGLFWLGHAGLLASRPVTTHWGLEEEVRSTFPDADLQPEHLLIDDNDIVTAGGMMAWVDLGLFFVERWQGVDVLTATARHLLVDPGKREQRNYRSFRPNLNHGDETILTLQLWMEGHVRDDLSADALSKRSRLSGRTFLRRFKAATGKSPNAYVQALRVEKARGLLERTRDTVSAVSWAVGYQDVSAFGRVFRSVTGLSAVDYRQRFSVLDVRA</sequence>
<dbReference type="InterPro" id="IPR009057">
    <property type="entry name" value="Homeodomain-like_sf"/>
</dbReference>
<dbReference type="PANTHER" id="PTHR43130">
    <property type="entry name" value="ARAC-FAMILY TRANSCRIPTIONAL REGULATOR"/>
    <property type="match status" value="1"/>
</dbReference>
<dbReference type="PROSITE" id="PS00041">
    <property type="entry name" value="HTH_ARAC_FAMILY_1"/>
    <property type="match status" value="1"/>
</dbReference>
<evidence type="ECO:0000259" key="4">
    <source>
        <dbReference type="PROSITE" id="PS01124"/>
    </source>
</evidence>
<dbReference type="InterPro" id="IPR002818">
    <property type="entry name" value="DJ-1/PfpI"/>
</dbReference>
<dbReference type="Gene3D" id="3.40.50.880">
    <property type="match status" value="1"/>
</dbReference>
<accession>A0ABT1CNC0</accession>
<dbReference type="InterPro" id="IPR018062">
    <property type="entry name" value="HTH_AraC-typ_CS"/>
</dbReference>
<proteinExistence type="predicted"/>